<dbReference type="PANTHER" id="PTHR30061:SF50">
    <property type="entry name" value="MALTOSE_MALTODEXTRIN-BINDING PERIPLASMIC PROTEIN"/>
    <property type="match status" value="1"/>
</dbReference>
<organism evidence="4 5">
    <name type="scientific">Entomospira nematocerorum</name>
    <dbReference type="NCBI Taxonomy" id="2719987"/>
    <lineage>
        <taxon>Bacteria</taxon>
        <taxon>Pseudomonadati</taxon>
        <taxon>Spirochaetota</taxon>
        <taxon>Spirochaetia</taxon>
        <taxon>Spirochaetales</taxon>
        <taxon>Spirochaetaceae</taxon>
        <taxon>Entomospira</taxon>
    </lineage>
</organism>
<evidence type="ECO:0000256" key="1">
    <source>
        <dbReference type="ARBA" id="ARBA00008520"/>
    </source>
</evidence>
<evidence type="ECO:0000313" key="4">
    <source>
        <dbReference type="EMBL" id="NIZ47101.1"/>
    </source>
</evidence>
<dbReference type="InterPro" id="IPR006059">
    <property type="entry name" value="SBP"/>
</dbReference>
<accession>A0A968KT65</accession>
<dbReference type="PROSITE" id="PS51257">
    <property type="entry name" value="PROKAR_LIPOPROTEIN"/>
    <property type="match status" value="1"/>
</dbReference>
<dbReference type="GO" id="GO:0015768">
    <property type="term" value="P:maltose transport"/>
    <property type="evidence" value="ECO:0007669"/>
    <property type="project" value="TreeGrafter"/>
</dbReference>
<reference evidence="4" key="1">
    <citation type="submission" date="2020-03" db="EMBL/GenBank/DDBJ databases">
        <title>Spirochaetal bacteria isolated from arthropods constitute a novel genus Entomospira genus novum within the order Spirochaetales.</title>
        <authorList>
            <person name="Grana-Miraglia L."/>
            <person name="Sikutova S."/>
            <person name="Fingerle V."/>
            <person name="Sing A."/>
            <person name="Castillo-Ramirez S."/>
            <person name="Margos G."/>
            <person name="Rudolf I."/>
        </authorList>
    </citation>
    <scope>NUCLEOTIDE SEQUENCE</scope>
    <source>
        <strain evidence="4">BR208</strain>
    </source>
</reference>
<dbReference type="Proteomes" id="UP000752013">
    <property type="component" value="Unassembled WGS sequence"/>
</dbReference>
<keyword evidence="3" id="KW-0732">Signal</keyword>
<dbReference type="AlphaFoldDB" id="A0A968KT65"/>
<dbReference type="PANTHER" id="PTHR30061">
    <property type="entry name" value="MALTOSE-BINDING PERIPLASMIC PROTEIN"/>
    <property type="match status" value="1"/>
</dbReference>
<dbReference type="SUPFAM" id="SSF53850">
    <property type="entry name" value="Periplasmic binding protein-like II"/>
    <property type="match status" value="1"/>
</dbReference>
<keyword evidence="5" id="KW-1185">Reference proteome</keyword>
<evidence type="ECO:0000313" key="5">
    <source>
        <dbReference type="Proteomes" id="UP000752013"/>
    </source>
</evidence>
<evidence type="ECO:0000256" key="3">
    <source>
        <dbReference type="ARBA" id="ARBA00022729"/>
    </source>
</evidence>
<sequence length="382" mass="44074">MKLYIYALLCIVSISCSFKKSETVKSFDLTIAVDRYYIDFFQEMIKDFTSGKDVRIRLIEVDMFKNLDTLEQSPDQVADIFFSVSDRIGLYATKELLAPLEDFSLRDFTHQAMIASRFHDITYMLPMSVDTTLLIYDASRIRQRPETLVEIPMNIWSSNFTDFYFMFGLFMSFDPNFLDEQHRINLLTEEAVQAASIIQQWHKQNSSIARSMSKDDADIPQILLNNFLKGEVIYMINGSWSLSSITGKGINIDAMPIPSWDGTHPFKQLVGIKGLVVNSKTKNKELAKQFLQFLSIQKNAQRWYQLTKEISPHRHILYLEGSIARAIFDAAETGVVIPNDVHFFYVWEPMNHALKQIVQQADIQSTLEATQKELSYIFDALE</sequence>
<dbReference type="Gene3D" id="3.40.190.10">
    <property type="entry name" value="Periplasmic binding protein-like II"/>
    <property type="match status" value="2"/>
</dbReference>
<gene>
    <name evidence="4" type="ORF">HCT46_04125</name>
</gene>
<comment type="similarity">
    <text evidence="1">Belongs to the bacterial solute-binding protein 1 family.</text>
</comment>
<dbReference type="GO" id="GO:1901982">
    <property type="term" value="F:maltose binding"/>
    <property type="evidence" value="ECO:0007669"/>
    <property type="project" value="TreeGrafter"/>
</dbReference>
<proteinExistence type="inferred from homology"/>
<protein>
    <submittedName>
        <fullName evidence="4">Extracellular solute-binding protein</fullName>
    </submittedName>
</protein>
<keyword evidence="2" id="KW-0813">Transport</keyword>
<dbReference type="EMBL" id="JAATLK010000001">
    <property type="protein sequence ID" value="NIZ47101.1"/>
    <property type="molecule type" value="Genomic_DNA"/>
</dbReference>
<dbReference type="RefSeq" id="WP_167703526.1">
    <property type="nucleotide sequence ID" value="NZ_CP118168.1"/>
</dbReference>
<comment type="caution">
    <text evidence="4">The sequence shown here is derived from an EMBL/GenBank/DDBJ whole genome shotgun (WGS) entry which is preliminary data.</text>
</comment>
<dbReference type="Pfam" id="PF13416">
    <property type="entry name" value="SBP_bac_8"/>
    <property type="match status" value="1"/>
</dbReference>
<dbReference type="GO" id="GO:0042956">
    <property type="term" value="P:maltodextrin transmembrane transport"/>
    <property type="evidence" value="ECO:0007669"/>
    <property type="project" value="TreeGrafter"/>
</dbReference>
<evidence type="ECO:0000256" key="2">
    <source>
        <dbReference type="ARBA" id="ARBA00022448"/>
    </source>
</evidence>
<dbReference type="GO" id="GO:0055052">
    <property type="term" value="C:ATP-binding cassette (ABC) transporter complex, substrate-binding subunit-containing"/>
    <property type="evidence" value="ECO:0007669"/>
    <property type="project" value="TreeGrafter"/>
</dbReference>
<name>A0A968KT65_9SPIO</name>